<reference evidence="1 2" key="1">
    <citation type="submission" date="2020-05" db="EMBL/GenBank/DDBJ databases">
        <title>Streptobacillus felis strain LHL191014123.</title>
        <authorList>
            <person name="Fawzy A."/>
            <person name="Rau J."/>
            <person name="Risse K."/>
            <person name="Schauerte N."/>
            <person name="Geiger C."/>
            <person name="Blom J."/>
            <person name="Imirzalioglu C."/>
            <person name="Falgenhauer J."/>
            <person name="Bach A."/>
            <person name="Herden C."/>
            <person name="Eisenberg T."/>
        </authorList>
    </citation>
    <scope>NUCLEOTIDE SEQUENCE [LARGE SCALE GENOMIC DNA]</scope>
    <source>
        <strain evidence="1 2">LHL191014123</strain>
    </source>
</reference>
<dbReference type="AlphaFoldDB" id="A0A7Z0PFZ4"/>
<evidence type="ECO:0000313" key="2">
    <source>
        <dbReference type="Proteomes" id="UP000526184"/>
    </source>
</evidence>
<feature type="non-terminal residue" evidence="1">
    <location>
        <position position="1"/>
    </location>
</feature>
<dbReference type="RefSeq" id="WP_180136437.1">
    <property type="nucleotide sequence ID" value="NZ_JABMKT010000104.1"/>
</dbReference>
<gene>
    <name evidence="1" type="ORF">HP397_06885</name>
</gene>
<organism evidence="1 2">
    <name type="scientific">Streptobacillus felis</name>
    <dbReference type="NCBI Taxonomy" id="1384509"/>
    <lineage>
        <taxon>Bacteria</taxon>
        <taxon>Fusobacteriati</taxon>
        <taxon>Fusobacteriota</taxon>
        <taxon>Fusobacteriia</taxon>
        <taxon>Fusobacteriales</taxon>
        <taxon>Leptotrichiaceae</taxon>
        <taxon>Streptobacillus</taxon>
    </lineage>
</organism>
<keyword evidence="2" id="KW-1185">Reference proteome</keyword>
<protein>
    <submittedName>
        <fullName evidence="1">Uncharacterized protein</fullName>
    </submittedName>
</protein>
<accession>A0A7Z0PFZ4</accession>
<proteinExistence type="predicted"/>
<feature type="non-terminal residue" evidence="1">
    <location>
        <position position="130"/>
    </location>
</feature>
<name>A0A7Z0PFZ4_9FUSO</name>
<comment type="caution">
    <text evidence="1">The sequence shown here is derived from an EMBL/GenBank/DDBJ whole genome shotgun (WGS) entry which is preliminary data.</text>
</comment>
<dbReference type="EMBL" id="JABMKT010000104">
    <property type="protein sequence ID" value="NYV28524.1"/>
    <property type="molecule type" value="Genomic_DNA"/>
</dbReference>
<sequence>EGRIDKAISNISNGYVGAVDDLSGNIKVKKENKYVVATKEDLNNIGKDKKLEKDISAYVNVSGGVNLNVSNKTTLSYNEKVRGNVLSGNNLIFNKNKKVNYTSTIVKESNVLYNNVESVRKDVLRAESKK</sequence>
<evidence type="ECO:0000313" key="1">
    <source>
        <dbReference type="EMBL" id="NYV28524.1"/>
    </source>
</evidence>
<dbReference type="Proteomes" id="UP000526184">
    <property type="component" value="Unassembled WGS sequence"/>
</dbReference>